<dbReference type="InterPro" id="IPR005231">
    <property type="entry name" value="NAC_arc"/>
</dbReference>
<dbReference type="SMART" id="SM01407">
    <property type="entry name" value="NAC"/>
    <property type="match status" value="1"/>
</dbReference>
<dbReference type="Gene3D" id="2.20.70.30">
    <property type="entry name" value="Nascent polypeptide-associated complex domain"/>
    <property type="match status" value="1"/>
</dbReference>
<dbReference type="EMBL" id="DVAD01000007">
    <property type="protein sequence ID" value="HIJ99374.1"/>
    <property type="molecule type" value="Genomic_DNA"/>
</dbReference>
<evidence type="ECO:0000256" key="1">
    <source>
        <dbReference type="ARBA" id="ARBA00022448"/>
    </source>
</evidence>
<keyword evidence="2 4" id="KW-0694">RNA-binding</keyword>
<dbReference type="Gene3D" id="1.10.8.10">
    <property type="entry name" value="DNA helicase RuvA subunit, C-terminal domain"/>
    <property type="match status" value="1"/>
</dbReference>
<evidence type="ECO:0000256" key="5">
    <source>
        <dbReference type="NCBIfam" id="TIGR00264"/>
    </source>
</evidence>
<feature type="domain" description="NAC-A/B" evidence="6">
    <location>
        <begin position="4"/>
        <end position="72"/>
    </location>
</feature>
<evidence type="ECO:0000256" key="4">
    <source>
        <dbReference type="HAMAP-Rule" id="MF_00814"/>
    </source>
</evidence>
<evidence type="ECO:0000313" key="8">
    <source>
        <dbReference type="Proteomes" id="UP000604391"/>
    </source>
</evidence>
<evidence type="ECO:0000256" key="2">
    <source>
        <dbReference type="ARBA" id="ARBA00022884"/>
    </source>
</evidence>
<keyword evidence="8" id="KW-1185">Reference proteome</keyword>
<dbReference type="HAMAP" id="MF_00814">
    <property type="entry name" value="NAC_arch"/>
    <property type="match status" value="1"/>
</dbReference>
<accession>A0A832X500</accession>
<dbReference type="Proteomes" id="UP000604391">
    <property type="component" value="Unassembled WGS sequence"/>
</dbReference>
<keyword evidence="3 4" id="KW-0653">Protein transport</keyword>
<dbReference type="Pfam" id="PF01849">
    <property type="entry name" value="NAC"/>
    <property type="match status" value="1"/>
</dbReference>
<dbReference type="AlphaFoldDB" id="A0A832X500"/>
<dbReference type="NCBIfam" id="TIGR00264">
    <property type="entry name" value="archaeal-type nascent polypeptide-associated complex protein"/>
    <property type="match status" value="1"/>
</dbReference>
<proteinExistence type="inferred from homology"/>
<dbReference type="SUPFAM" id="SSF46934">
    <property type="entry name" value="UBA-like"/>
    <property type="match status" value="1"/>
</dbReference>
<keyword evidence="1 4" id="KW-0813">Transport</keyword>
<dbReference type="InterPro" id="IPR044034">
    <property type="entry name" value="NAC-like_UBA"/>
</dbReference>
<organism evidence="7 8">
    <name type="scientific">Candidatus Undinarchaeum marinum</name>
    <dbReference type="NCBI Taxonomy" id="2756141"/>
    <lineage>
        <taxon>Archaea</taxon>
        <taxon>Candidatus Undinarchaeota</taxon>
        <taxon>Candidatus Undinarchaeia</taxon>
        <taxon>Candidatus Undinarchaeales</taxon>
        <taxon>Candidatus Undinarchaeaceae</taxon>
        <taxon>Candidatus Undinarchaeum</taxon>
    </lineage>
</organism>
<comment type="function">
    <text evidence="4">Contacts the emerging nascent chain on the ribosome.</text>
</comment>
<name>A0A832X500_9ARCH</name>
<dbReference type="CDD" id="cd14359">
    <property type="entry name" value="UBA_AeNAC"/>
    <property type="match status" value="1"/>
</dbReference>
<comment type="similarity">
    <text evidence="4">Belongs to the NAC-alpha family.</text>
</comment>
<protein>
    <recommendedName>
        <fullName evidence="4 5">Nascent polypeptide-associated complex protein</fullName>
    </recommendedName>
</protein>
<reference evidence="7 8" key="1">
    <citation type="journal article" name="Nat. Commun.">
        <title>Undinarchaeota illuminate DPANN phylogeny and the impact of gene transfer on archaeal evolution.</title>
        <authorList>
            <person name="Dombrowski N."/>
            <person name="Williams T.A."/>
            <person name="Sun J."/>
            <person name="Woodcroft B.J."/>
            <person name="Lee J.H."/>
            <person name="Minh B.Q."/>
            <person name="Rinke C."/>
            <person name="Spang A."/>
        </authorList>
    </citation>
    <scope>NUCLEOTIDE SEQUENCE [LARGE SCALE GENOMIC DNA]</scope>
    <source>
        <strain evidence="7">MAG_bin17</strain>
    </source>
</reference>
<dbReference type="PROSITE" id="PS51151">
    <property type="entry name" value="NAC_AB"/>
    <property type="match status" value="1"/>
</dbReference>
<dbReference type="GO" id="GO:0015031">
    <property type="term" value="P:protein transport"/>
    <property type="evidence" value="ECO:0007669"/>
    <property type="project" value="UniProtKB-UniRule"/>
</dbReference>
<sequence length="109" mass="11768">MLPNLNPKQLEKAMKKMGMSVDEIDAEEVLIKLRDGSQITISDPQVAKMNMQGQDSFQISGTVSEGQSEATESDIEMVVQQAGVSEDVAREALKSSGNDIAKAILSLQD</sequence>
<dbReference type="InterPro" id="IPR009060">
    <property type="entry name" value="UBA-like_sf"/>
</dbReference>
<comment type="caution">
    <text evidence="7">The sequence shown here is derived from an EMBL/GenBank/DDBJ whole genome shotgun (WGS) entry which is preliminary data.</text>
</comment>
<evidence type="ECO:0000313" key="7">
    <source>
        <dbReference type="EMBL" id="HIJ99374.1"/>
    </source>
</evidence>
<dbReference type="InterPro" id="IPR038187">
    <property type="entry name" value="NAC_A/B_dom_sf"/>
</dbReference>
<comment type="subunit">
    <text evidence="4">Homodimer. Interacts with the ribosome. Binds ribosomal RNA.</text>
</comment>
<dbReference type="GO" id="GO:0003723">
    <property type="term" value="F:RNA binding"/>
    <property type="evidence" value="ECO:0007669"/>
    <property type="project" value="UniProtKB-UniRule"/>
</dbReference>
<evidence type="ECO:0000256" key="3">
    <source>
        <dbReference type="ARBA" id="ARBA00022927"/>
    </source>
</evidence>
<dbReference type="Pfam" id="PF19026">
    <property type="entry name" value="UBA_HYPK"/>
    <property type="match status" value="1"/>
</dbReference>
<evidence type="ECO:0000259" key="6">
    <source>
        <dbReference type="PROSITE" id="PS51151"/>
    </source>
</evidence>
<dbReference type="InterPro" id="IPR002715">
    <property type="entry name" value="Nas_poly-pep-assoc_cplx_dom"/>
</dbReference>
<gene>
    <name evidence="4" type="primary">nac</name>
    <name evidence="7" type="ORF">H1011_00935</name>
</gene>